<protein>
    <recommendedName>
        <fullName evidence="2">Protein-L-isoaspartate O-methyltransferase</fullName>
    </recommendedName>
    <alternativeName>
        <fullName evidence="3">Protein L-isoaspartyl methyltransferase</fullName>
    </alternativeName>
</protein>
<dbReference type="RefSeq" id="WP_136405152.1">
    <property type="nucleotide sequence ID" value="NZ_SSWX01000003.1"/>
</dbReference>
<accession>A0A4S5BW03</accession>
<dbReference type="InterPro" id="IPR000682">
    <property type="entry name" value="PCMT"/>
</dbReference>
<dbReference type="PANTHER" id="PTHR11579">
    <property type="entry name" value="PROTEIN-L-ISOASPARTATE O-METHYLTRANSFERASE"/>
    <property type="match status" value="1"/>
</dbReference>
<evidence type="ECO:0000313" key="4">
    <source>
        <dbReference type="EMBL" id="THJ35553.1"/>
    </source>
</evidence>
<sequence>MTLPLNRLQDFPHPEDVARFNMIEQQIRPWNVDDSVVLSTLARVKREHFVPEAYKSLAFTDVEIPLVAEHELLSRPDAYMVSPKIEARTLNDLKVQAHERVLEIGAGSGYMAALLGALGKEVVSLEIAPDLAKLAQANLSRASVRNVSVVQANGATDIPTGGFDVIVLSGSVVEVPPALLAALNEGGRLMACVGQEPVMRMTLIKKVQGKFQVTTPWDFNLPRLQGFPEPSAFEF</sequence>
<comment type="similarity">
    <text evidence="1">Belongs to the methyltransferase superfamily. L-isoaspartyl/D-aspartyl protein methyltransferase family.</text>
</comment>
<dbReference type="PANTHER" id="PTHR11579:SF18">
    <property type="entry name" value="PROTEIN-L-ISOASPARTATE O-METHYLTRANSFERASE"/>
    <property type="match status" value="1"/>
</dbReference>
<dbReference type="Pfam" id="PF01135">
    <property type="entry name" value="PCMT"/>
    <property type="match status" value="1"/>
</dbReference>
<dbReference type="GO" id="GO:0032259">
    <property type="term" value="P:methylation"/>
    <property type="evidence" value="ECO:0007669"/>
    <property type="project" value="UniProtKB-KW"/>
</dbReference>
<reference evidence="4 5" key="1">
    <citation type="submission" date="2019-04" db="EMBL/GenBank/DDBJ databases">
        <title>Lampropedia sp YIM MLB12 draf genome.</title>
        <authorList>
            <person name="Wang Y.-X."/>
        </authorList>
    </citation>
    <scope>NUCLEOTIDE SEQUENCE [LARGE SCALE GENOMIC DNA]</scope>
    <source>
        <strain evidence="4 5">YIM MLB12</strain>
    </source>
</reference>
<dbReference type="Gene3D" id="3.40.50.150">
    <property type="entry name" value="Vaccinia Virus protein VP39"/>
    <property type="match status" value="1"/>
</dbReference>
<organism evidence="4 5">
    <name type="scientific">Lampropedia aestuarii</name>
    <dbReference type="NCBI Taxonomy" id="2562762"/>
    <lineage>
        <taxon>Bacteria</taxon>
        <taxon>Pseudomonadati</taxon>
        <taxon>Pseudomonadota</taxon>
        <taxon>Betaproteobacteria</taxon>
        <taxon>Burkholderiales</taxon>
        <taxon>Comamonadaceae</taxon>
        <taxon>Lampropedia</taxon>
    </lineage>
</organism>
<dbReference type="GO" id="GO:0005737">
    <property type="term" value="C:cytoplasm"/>
    <property type="evidence" value="ECO:0007669"/>
    <property type="project" value="TreeGrafter"/>
</dbReference>
<dbReference type="GO" id="GO:0004719">
    <property type="term" value="F:protein-L-isoaspartate (D-aspartate) O-methyltransferase activity"/>
    <property type="evidence" value="ECO:0007669"/>
    <property type="project" value="InterPro"/>
</dbReference>
<evidence type="ECO:0000256" key="1">
    <source>
        <dbReference type="ARBA" id="ARBA00005369"/>
    </source>
</evidence>
<evidence type="ECO:0000256" key="2">
    <source>
        <dbReference type="ARBA" id="ARBA00013346"/>
    </source>
</evidence>
<gene>
    <name evidence="4" type="ORF">E8K88_02865</name>
</gene>
<keyword evidence="4" id="KW-0489">Methyltransferase</keyword>
<dbReference type="AlphaFoldDB" id="A0A4S5BW03"/>
<comment type="caution">
    <text evidence="4">The sequence shown here is derived from an EMBL/GenBank/DDBJ whole genome shotgun (WGS) entry which is preliminary data.</text>
</comment>
<evidence type="ECO:0000313" key="5">
    <source>
        <dbReference type="Proteomes" id="UP000306236"/>
    </source>
</evidence>
<dbReference type="OrthoDB" id="9810066at2"/>
<keyword evidence="5" id="KW-1185">Reference proteome</keyword>
<name>A0A4S5BW03_9BURK</name>
<proteinExistence type="inferred from homology"/>
<dbReference type="Proteomes" id="UP000306236">
    <property type="component" value="Unassembled WGS sequence"/>
</dbReference>
<dbReference type="CDD" id="cd02440">
    <property type="entry name" value="AdoMet_MTases"/>
    <property type="match status" value="1"/>
</dbReference>
<evidence type="ECO:0000256" key="3">
    <source>
        <dbReference type="ARBA" id="ARBA00030757"/>
    </source>
</evidence>
<dbReference type="InterPro" id="IPR029063">
    <property type="entry name" value="SAM-dependent_MTases_sf"/>
</dbReference>
<keyword evidence="4" id="KW-0808">Transferase</keyword>
<dbReference type="EMBL" id="SSWX01000003">
    <property type="protein sequence ID" value="THJ35553.1"/>
    <property type="molecule type" value="Genomic_DNA"/>
</dbReference>
<dbReference type="SUPFAM" id="SSF53335">
    <property type="entry name" value="S-adenosyl-L-methionine-dependent methyltransferases"/>
    <property type="match status" value="1"/>
</dbReference>